<dbReference type="FunFam" id="2.60.40.10:FF:000179">
    <property type="entry name" value="Myomesin 2"/>
    <property type="match status" value="1"/>
</dbReference>
<keyword evidence="3" id="KW-0812">Transmembrane</keyword>
<dbReference type="FunFam" id="2.60.40.10:FF:000029">
    <property type="entry name" value="Myomesin 1"/>
    <property type="match status" value="1"/>
</dbReference>
<evidence type="ECO:0000259" key="5">
    <source>
        <dbReference type="PROSITE" id="PS50853"/>
    </source>
</evidence>
<dbReference type="OMA" id="ECVLLMF"/>
<name>A0A8C4Q4G4_EPTBU</name>
<keyword evidence="7" id="KW-1185">Reference proteome</keyword>
<feature type="domain" description="Fibronectin type-III" evidence="5">
    <location>
        <begin position="622"/>
        <end position="723"/>
    </location>
</feature>
<feature type="domain" description="Fibronectin type-III" evidence="5">
    <location>
        <begin position="519"/>
        <end position="615"/>
    </location>
</feature>
<keyword evidence="1" id="KW-0677">Repeat</keyword>
<evidence type="ECO:0000256" key="1">
    <source>
        <dbReference type="ARBA" id="ARBA00022737"/>
    </source>
</evidence>
<dbReference type="FunFam" id="2.60.40.10:FF:000233">
    <property type="entry name" value="Myomesin 1"/>
    <property type="match status" value="1"/>
</dbReference>
<dbReference type="InterPro" id="IPR013783">
    <property type="entry name" value="Ig-like_fold"/>
</dbReference>
<feature type="domain" description="Fibronectin type-III" evidence="5">
    <location>
        <begin position="230"/>
        <end position="326"/>
    </location>
</feature>
<dbReference type="FunFam" id="2.60.40.10:FF:002172">
    <property type="entry name" value="Myomesin 1a (skelemin)"/>
    <property type="match status" value="2"/>
</dbReference>
<dbReference type="Proteomes" id="UP000694388">
    <property type="component" value="Unplaced"/>
</dbReference>
<keyword evidence="3" id="KW-0472">Membrane</keyword>
<dbReference type="GO" id="GO:0045214">
    <property type="term" value="P:sarcomere organization"/>
    <property type="evidence" value="ECO:0007669"/>
    <property type="project" value="TreeGrafter"/>
</dbReference>
<dbReference type="Ensembl" id="ENSEBUT00000010396.1">
    <property type="protein sequence ID" value="ENSEBUP00000009866.1"/>
    <property type="gene ID" value="ENSEBUG00000006299.1"/>
</dbReference>
<dbReference type="FunFam" id="2.60.40.10:FF:000192">
    <property type="entry name" value="Myomesin 1"/>
    <property type="match status" value="1"/>
</dbReference>
<accession>A0A8C4Q4G4</accession>
<dbReference type="SMART" id="SM00409">
    <property type="entry name" value="IG"/>
    <property type="match status" value="4"/>
</dbReference>
<dbReference type="GO" id="GO:0031430">
    <property type="term" value="C:M band"/>
    <property type="evidence" value="ECO:0007669"/>
    <property type="project" value="TreeGrafter"/>
</dbReference>
<feature type="domain" description="Ig-like" evidence="4">
    <location>
        <begin position="742"/>
        <end position="808"/>
    </location>
</feature>
<dbReference type="Pfam" id="PF07679">
    <property type="entry name" value="I-set"/>
    <property type="match status" value="2"/>
</dbReference>
<dbReference type="SMART" id="SM00408">
    <property type="entry name" value="IGc2"/>
    <property type="match status" value="3"/>
</dbReference>
<dbReference type="InterPro" id="IPR003598">
    <property type="entry name" value="Ig_sub2"/>
</dbReference>
<dbReference type="InterPro" id="IPR050964">
    <property type="entry name" value="Striated_Muscle_Regulatory"/>
</dbReference>
<dbReference type="PROSITE" id="PS50853">
    <property type="entry name" value="FN3"/>
    <property type="match status" value="4"/>
</dbReference>
<evidence type="ECO:0000256" key="2">
    <source>
        <dbReference type="ARBA" id="ARBA00023319"/>
    </source>
</evidence>
<dbReference type="GeneTree" id="ENSGT00940000154982"/>
<dbReference type="SUPFAM" id="SSF48726">
    <property type="entry name" value="Immunoglobulin"/>
    <property type="match status" value="5"/>
</dbReference>
<dbReference type="SMART" id="SM00060">
    <property type="entry name" value="FN3"/>
    <property type="match status" value="4"/>
</dbReference>
<dbReference type="InterPro" id="IPR007110">
    <property type="entry name" value="Ig-like_dom"/>
</dbReference>
<dbReference type="SUPFAM" id="SSF49265">
    <property type="entry name" value="Fibronectin type III"/>
    <property type="match status" value="3"/>
</dbReference>
<protein>
    <submittedName>
        <fullName evidence="6">Myomesin 1</fullName>
    </submittedName>
</protein>
<sequence length="1230" mass="139032">SRFHTEDKQMIGLNVEEHLKHWRHMNKDGLLYAPEFTIKLRSHTVWEKSNIQFACTIQAWPRPTVCWYVSSPCYMECNTHAGFLYLLLFLSTCYSPSFFWGRWCSSLYLLQSLVPMFVPPGVMVDIHLLNKFDVTFATEGQTLSLGCNVVLHPPTKLYQPEVLWFLNGMWRRKNKNASGFHEGQATLTLSHVNKEDEGLYTLRARAGRRWEEHSAYVFVRDAELMGKPGAPLDVEYCEVNKDYVIISWKQPSDNGGSTIIGYFIDKREVGTDHWLQCNDTPVKFARYPITGLVEGRSYEFRVRAVNSSGISHPSRVSAPIASIDPPANMKSDPEGNFPCPIPGAPTDLRILEATKNYIVLAWKPPEFRGNEGVMYYVEKCCAAGSTSWCRMNDELPLKSPRLALFDLEEGKSYAFRIRACNSNGVGMPSAVIEHASIPAPPGEILTSRNTGSSAIIWWEPTPTTSELVGYYIDAKLSGSDHWEPCHNKPVTSTSLMMAHTCLLFPPPLKLLLLYFFVAPPTSPHGIVILESVKDSMVLGWKAPRATGGLDVTGYYVDYQMMKNTHEGQNFSSASCTWQVTNLKENSDYRFRVRAANMAGVGPPSDISDCITCQEWTLAVPGPPHSLQTQEARIDSVVLLWHMPVYVGRSPVSGYYVDKCEADKANDYLQWQAVNEVTVKSRFLKVTGLVEGRSYVFRVRAENRAGVGKASEMTDAVLAETRPGTKELVVDVDEDGHVYMIFEGDQLPPDSKLIWSKNYEDPLDPSRVDVETKANKTKVVFKHLDENDLGVYSCLVSGTDGVSSSYNLDEDGKLAMIVPLLTKLQLEVLDEGQVRFWIQAEKLSPQSKGGFVLNDSEVIKTNCDPKTGIVEMIVTELKPEDEGTYTVQIQDGRAKNEASLVLIEDDFKNLLKESAFHRAEFLRKQGPHFVEYLSWEVTSDCNVILKSKVANTKKDTIIVWYKDEREVQGDIQHDEQSGVCTFHKDAGLYRMSLWDNRGKDSSTLEATENYLSLYYGKYCTNTINIELYSSSAMSATPLKLQSTEEGIKLYSFVTYYPEELKVSWTFRNAKLASKDKVRSGIMSNQLWLQINDPTEKDKGKYALELFDGKETHMRELDLTGDVFQEAYEEFQRLKCNIWGDPVPEVAWLRNEREISSDNHVVLSYDKGKHATFVINKIETEDSGKYSILVKNKYGSETGDFTVSVYIPLEEEQGLLYSSFTPHKAFPLKPQR</sequence>
<feature type="transmembrane region" description="Helical" evidence="3">
    <location>
        <begin position="83"/>
        <end position="103"/>
    </location>
</feature>
<dbReference type="PANTHER" id="PTHR13817:SF151">
    <property type="entry name" value="TITIN"/>
    <property type="match status" value="1"/>
</dbReference>
<reference evidence="6" key="1">
    <citation type="submission" date="2025-08" db="UniProtKB">
        <authorList>
            <consortium name="Ensembl"/>
        </authorList>
    </citation>
    <scope>IDENTIFICATION</scope>
</reference>
<feature type="domain" description="Fibronectin type-III" evidence="5">
    <location>
        <begin position="344"/>
        <end position="440"/>
    </location>
</feature>
<organism evidence="6 7">
    <name type="scientific">Eptatretus burgeri</name>
    <name type="common">Inshore hagfish</name>
    <dbReference type="NCBI Taxonomy" id="7764"/>
    <lineage>
        <taxon>Eukaryota</taxon>
        <taxon>Metazoa</taxon>
        <taxon>Chordata</taxon>
        <taxon>Craniata</taxon>
        <taxon>Vertebrata</taxon>
        <taxon>Cyclostomata</taxon>
        <taxon>Myxini</taxon>
        <taxon>Myxiniformes</taxon>
        <taxon>Myxinidae</taxon>
        <taxon>Eptatretinae</taxon>
        <taxon>Eptatretus</taxon>
    </lineage>
</organism>
<keyword evidence="2" id="KW-0393">Immunoglobulin domain</keyword>
<dbReference type="InterPro" id="IPR003961">
    <property type="entry name" value="FN3_dom"/>
</dbReference>
<dbReference type="InterPro" id="IPR013098">
    <property type="entry name" value="Ig_I-set"/>
</dbReference>
<dbReference type="FunFam" id="2.60.40.10:FF:000197">
    <property type="entry name" value="Myomesin 1"/>
    <property type="match status" value="1"/>
</dbReference>
<dbReference type="PANTHER" id="PTHR13817">
    <property type="entry name" value="TITIN"/>
    <property type="match status" value="1"/>
</dbReference>
<dbReference type="InterPro" id="IPR003599">
    <property type="entry name" value="Ig_sub"/>
</dbReference>
<reference evidence="6" key="2">
    <citation type="submission" date="2025-09" db="UniProtKB">
        <authorList>
            <consortium name="Ensembl"/>
        </authorList>
    </citation>
    <scope>IDENTIFICATION</scope>
</reference>
<dbReference type="CDD" id="cd00063">
    <property type="entry name" value="FN3"/>
    <property type="match status" value="4"/>
</dbReference>
<dbReference type="Gene3D" id="2.60.40.10">
    <property type="entry name" value="Immunoglobulins"/>
    <property type="match status" value="10"/>
</dbReference>
<feature type="domain" description="Ig-like" evidence="4">
    <location>
        <begin position="120"/>
        <end position="218"/>
    </location>
</feature>
<proteinExistence type="predicted"/>
<keyword evidence="3" id="KW-1133">Transmembrane helix</keyword>
<evidence type="ECO:0000259" key="4">
    <source>
        <dbReference type="PROSITE" id="PS50835"/>
    </source>
</evidence>
<dbReference type="PRINTS" id="PR00014">
    <property type="entry name" value="FNTYPEIII"/>
</dbReference>
<feature type="domain" description="Ig-like" evidence="4">
    <location>
        <begin position="1119"/>
        <end position="1202"/>
    </location>
</feature>
<dbReference type="PROSITE" id="PS50835">
    <property type="entry name" value="IG_LIKE"/>
    <property type="match status" value="3"/>
</dbReference>
<evidence type="ECO:0000313" key="7">
    <source>
        <dbReference type="Proteomes" id="UP000694388"/>
    </source>
</evidence>
<evidence type="ECO:0000256" key="3">
    <source>
        <dbReference type="SAM" id="Phobius"/>
    </source>
</evidence>
<dbReference type="InterPro" id="IPR036179">
    <property type="entry name" value="Ig-like_dom_sf"/>
</dbReference>
<dbReference type="AlphaFoldDB" id="A0A8C4Q4G4"/>
<dbReference type="Pfam" id="PF00041">
    <property type="entry name" value="fn3"/>
    <property type="match status" value="4"/>
</dbReference>
<evidence type="ECO:0000313" key="6">
    <source>
        <dbReference type="Ensembl" id="ENSEBUP00000009866.1"/>
    </source>
</evidence>
<dbReference type="InterPro" id="IPR036116">
    <property type="entry name" value="FN3_sf"/>
</dbReference>